<dbReference type="InterPro" id="IPR050280">
    <property type="entry name" value="OMP_Chaperone_SurA"/>
</dbReference>
<dbReference type="PANTHER" id="PTHR47637">
    <property type="entry name" value="CHAPERONE SURA"/>
    <property type="match status" value="1"/>
</dbReference>
<feature type="chain" id="PRO_5045265695" description="Parvulin-like PPIase" evidence="6">
    <location>
        <begin position="25"/>
        <end position="423"/>
    </location>
</feature>
<evidence type="ECO:0000256" key="3">
    <source>
        <dbReference type="ARBA" id="ARBA00030642"/>
    </source>
</evidence>
<dbReference type="RefSeq" id="WP_205293513.1">
    <property type="nucleotide sequence ID" value="NZ_CP070368.1"/>
</dbReference>
<dbReference type="PANTHER" id="PTHR47637:SF1">
    <property type="entry name" value="CHAPERONE SURA"/>
    <property type="match status" value="1"/>
</dbReference>
<dbReference type="InterPro" id="IPR000297">
    <property type="entry name" value="PPIase_PpiC"/>
</dbReference>
<sequence length="423" mass="45775">MRRILLGAAMAAMLAGSGVAPAFAQGNPFQPLVYVNDSAVTRYELEQRIRFLQILRAPDGDRASAEQALIDDRLRIFTADQMGITASDAQIDAGLAEFAGRANLGVEEFVRALSQAGVEQQTFRDFIAAGVVWREVLRQRIVPQVRVSDAEVDQELQRVIETPRITHIALSELIIPAPPGQEAQAMGLAESLVQSVRSEADFAAAARRYSATPSAEDSGRLPWMPLENLPPSLRPIILSMSAGQISQPLSVEGAVVLFFLRDTRGSLRPGAKEQVLDYVRFRLASTADANRIAALSDTCADLFVHARGLPPEQIQRQTLSQSQIPAGDAIRLASLDDNETSVINLGGTADLLMLCSRQPALLAGTAQKPPVAVTAEGEEATAPDPNAVPDREEMRNQIFSRKVGQAADNYLAELRANAIIRRP</sequence>
<dbReference type="SUPFAM" id="SSF109998">
    <property type="entry name" value="Triger factor/SurA peptide-binding domain-like"/>
    <property type="match status" value="1"/>
</dbReference>
<dbReference type="InterPro" id="IPR046357">
    <property type="entry name" value="PPIase_dom_sf"/>
</dbReference>
<name>A0ABX7JE48_9RHOB</name>
<evidence type="ECO:0000256" key="4">
    <source>
        <dbReference type="ARBA" id="ARBA00031484"/>
    </source>
</evidence>
<feature type="signal peptide" evidence="6">
    <location>
        <begin position="1"/>
        <end position="24"/>
    </location>
</feature>
<dbReference type="Pfam" id="PF00639">
    <property type="entry name" value="Rotamase"/>
    <property type="match status" value="1"/>
</dbReference>
<keyword evidence="5 8" id="KW-0413">Isomerase</keyword>
<evidence type="ECO:0000256" key="5">
    <source>
        <dbReference type="PROSITE-ProRule" id="PRU00278"/>
    </source>
</evidence>
<keyword evidence="5" id="KW-0697">Rotamase</keyword>
<feature type="domain" description="PpiC" evidence="7">
    <location>
        <begin position="160"/>
        <end position="262"/>
    </location>
</feature>
<keyword evidence="9" id="KW-1185">Reference proteome</keyword>
<gene>
    <name evidence="8" type="ORF">JWJ88_07600</name>
</gene>
<dbReference type="Gene3D" id="3.10.50.40">
    <property type="match status" value="1"/>
</dbReference>
<evidence type="ECO:0000256" key="1">
    <source>
        <dbReference type="ARBA" id="ARBA00018370"/>
    </source>
</evidence>
<dbReference type="SUPFAM" id="SSF54534">
    <property type="entry name" value="FKBP-like"/>
    <property type="match status" value="1"/>
</dbReference>
<dbReference type="Proteomes" id="UP000663629">
    <property type="component" value="Chromosome 1"/>
</dbReference>
<evidence type="ECO:0000313" key="8">
    <source>
        <dbReference type="EMBL" id="QRZ12480.1"/>
    </source>
</evidence>
<accession>A0ABX7JE48</accession>
<evidence type="ECO:0000259" key="7">
    <source>
        <dbReference type="PROSITE" id="PS50198"/>
    </source>
</evidence>
<dbReference type="EMBL" id="CP070368">
    <property type="protein sequence ID" value="QRZ12480.1"/>
    <property type="molecule type" value="Genomic_DNA"/>
</dbReference>
<dbReference type="Gene3D" id="1.10.4030.10">
    <property type="entry name" value="Porin chaperone SurA, peptide-binding domain"/>
    <property type="match status" value="1"/>
</dbReference>
<reference evidence="8 9" key="1">
    <citation type="submission" date="2021-02" db="EMBL/GenBank/DDBJ databases">
        <title>Paracoccus methylovroum sp.nov., a new methanol and methylamine utilizing methylotrophic denitrifer.</title>
        <authorList>
            <person name="Timsy T."/>
            <person name="Behrendt U."/>
            <person name="Ulrich A."/>
            <person name="Spanner T."/>
            <person name="Foesel B.U."/>
            <person name="Horn M.A."/>
            <person name="Kolb S."/>
        </authorList>
    </citation>
    <scope>NUCLEOTIDE SEQUENCE [LARGE SCALE GENOMIC DNA]</scope>
    <source>
        <strain evidence="8 9">H4-D09</strain>
    </source>
</reference>
<organism evidence="8 9">
    <name type="scientific">Paracoccus methylovorus</name>
    <dbReference type="NCBI Taxonomy" id="2812658"/>
    <lineage>
        <taxon>Bacteria</taxon>
        <taxon>Pseudomonadati</taxon>
        <taxon>Pseudomonadota</taxon>
        <taxon>Alphaproteobacteria</taxon>
        <taxon>Rhodobacterales</taxon>
        <taxon>Paracoccaceae</taxon>
        <taxon>Paracoccus</taxon>
    </lineage>
</organism>
<evidence type="ECO:0000256" key="6">
    <source>
        <dbReference type="SAM" id="SignalP"/>
    </source>
</evidence>
<dbReference type="GO" id="GO:0016853">
    <property type="term" value="F:isomerase activity"/>
    <property type="evidence" value="ECO:0007669"/>
    <property type="project" value="UniProtKB-KW"/>
</dbReference>
<dbReference type="PROSITE" id="PS50198">
    <property type="entry name" value="PPIC_PPIASE_2"/>
    <property type="match status" value="1"/>
</dbReference>
<protein>
    <recommendedName>
        <fullName evidence="1">Parvulin-like PPIase</fullName>
    </recommendedName>
    <alternativeName>
        <fullName evidence="3">Peptidyl-prolyl cis-trans isomerase plp</fullName>
    </alternativeName>
    <alternativeName>
        <fullName evidence="4">Rotamase plp</fullName>
    </alternativeName>
</protein>
<evidence type="ECO:0000313" key="9">
    <source>
        <dbReference type="Proteomes" id="UP000663629"/>
    </source>
</evidence>
<proteinExistence type="predicted"/>
<dbReference type="InterPro" id="IPR027304">
    <property type="entry name" value="Trigger_fact/SurA_dom_sf"/>
</dbReference>
<keyword evidence="2 6" id="KW-0732">Signal</keyword>
<evidence type="ECO:0000256" key="2">
    <source>
        <dbReference type="ARBA" id="ARBA00022729"/>
    </source>
</evidence>